<feature type="region of interest" description="Disordered" evidence="1">
    <location>
        <begin position="560"/>
        <end position="626"/>
    </location>
</feature>
<evidence type="ECO:0000313" key="3">
    <source>
        <dbReference type="WBParaSite" id="TREG1_61280.1"/>
    </source>
</evidence>
<dbReference type="Proteomes" id="UP000050795">
    <property type="component" value="Unassembled WGS sequence"/>
</dbReference>
<feature type="compositionally biased region" description="Basic and acidic residues" evidence="1">
    <location>
        <begin position="457"/>
        <end position="468"/>
    </location>
</feature>
<sequence length="626" mass="70978">MNRCPNREKVLLNLKWFVNRFIKSFECKLVQAVSCTSNSCVQSPSGSSNISSPTLSTSKFYNENENNSTDLPLLRRLLDQQLKHNTNKRVKNESSYSNRDISKPLKEQKHTNHSPLMKIRSLTNSPLFRRLSFTNNNNKRRSLLSTDEKLDYCGKNHSDYDELCEFVRRKPKIPDVVITRKCYSNVQSPSLTSFERNASNKLKGPLYQLFEETTESHRFSVLSEFAQQLCIIYEYQLGMLRNLSSIHAAADYVADVVIRAIKLNKVSGIDTRTLTPLILFDNECRPSTYNKTVKTLPLTVTGEQFSWKLGDMWTLPGLRHNEVGGENCHNLSIVTHFLSTTTPNGDYSRSDMYGYRNLILLINEKNIESNLTSNYSVKDDIIGSSAAAEKSSLLSEGYSNEKMNAYFTISSYDYTTISNSKIKPGNTPDPPSSDDSVTDSGSQNTHGNEDASSTNHKSPESKLKEASRRIHSSSSASMLRQHLHRAYRPVFFLIYNRPSVIEHLTECDSFAAFCKRQALSPVMFLNQPTRLFDKKPYPCIYQNFDLFKVSVAGYLSPNDTETTTSVDRNNYTANGNISSGITDDNNNNNNSNSNNHNNNESTFAPSGSIHSHRQQQMKEGCYYRKI</sequence>
<reference evidence="3" key="2">
    <citation type="submission" date="2023-11" db="UniProtKB">
        <authorList>
            <consortium name="WormBaseParasite"/>
        </authorList>
    </citation>
    <scope>IDENTIFICATION</scope>
</reference>
<keyword evidence="2" id="KW-1185">Reference proteome</keyword>
<evidence type="ECO:0000256" key="1">
    <source>
        <dbReference type="SAM" id="MobiDB-lite"/>
    </source>
</evidence>
<name>A0AA85K8H5_TRIRE</name>
<dbReference type="WBParaSite" id="TREG1_61280.1">
    <property type="protein sequence ID" value="TREG1_61280.1"/>
    <property type="gene ID" value="TREG1_61280"/>
</dbReference>
<feature type="compositionally biased region" description="Low complexity" evidence="1">
    <location>
        <begin position="585"/>
        <end position="599"/>
    </location>
</feature>
<feature type="compositionally biased region" description="Polar residues" evidence="1">
    <location>
        <begin position="560"/>
        <end position="584"/>
    </location>
</feature>
<accession>A0AA85K8H5</accession>
<feature type="compositionally biased region" description="Polar residues" evidence="1">
    <location>
        <begin position="600"/>
        <end position="609"/>
    </location>
</feature>
<feature type="region of interest" description="Disordered" evidence="1">
    <location>
        <begin position="83"/>
        <end position="112"/>
    </location>
</feature>
<proteinExistence type="predicted"/>
<feature type="compositionally biased region" description="Basic and acidic residues" evidence="1">
    <location>
        <begin position="100"/>
        <end position="110"/>
    </location>
</feature>
<feature type="region of interest" description="Disordered" evidence="1">
    <location>
        <begin position="420"/>
        <end position="475"/>
    </location>
</feature>
<protein>
    <submittedName>
        <fullName evidence="3">Uncharacterized protein</fullName>
    </submittedName>
</protein>
<evidence type="ECO:0000313" key="2">
    <source>
        <dbReference type="Proteomes" id="UP000050795"/>
    </source>
</evidence>
<feature type="compositionally biased region" description="Polar residues" evidence="1">
    <location>
        <begin position="438"/>
        <end position="456"/>
    </location>
</feature>
<reference evidence="2" key="1">
    <citation type="submission" date="2022-06" db="EMBL/GenBank/DDBJ databases">
        <authorList>
            <person name="Berger JAMES D."/>
            <person name="Berger JAMES D."/>
        </authorList>
    </citation>
    <scope>NUCLEOTIDE SEQUENCE [LARGE SCALE GENOMIC DNA]</scope>
</reference>
<feature type="compositionally biased region" description="Low complexity" evidence="1">
    <location>
        <begin position="43"/>
        <end position="58"/>
    </location>
</feature>
<dbReference type="AlphaFoldDB" id="A0AA85K8H5"/>
<feature type="region of interest" description="Disordered" evidence="1">
    <location>
        <begin position="38"/>
        <end position="62"/>
    </location>
</feature>
<organism evidence="2 3">
    <name type="scientific">Trichobilharzia regenti</name>
    <name type="common">Nasal bird schistosome</name>
    <dbReference type="NCBI Taxonomy" id="157069"/>
    <lineage>
        <taxon>Eukaryota</taxon>
        <taxon>Metazoa</taxon>
        <taxon>Spiralia</taxon>
        <taxon>Lophotrochozoa</taxon>
        <taxon>Platyhelminthes</taxon>
        <taxon>Trematoda</taxon>
        <taxon>Digenea</taxon>
        <taxon>Strigeidida</taxon>
        <taxon>Schistosomatoidea</taxon>
        <taxon>Schistosomatidae</taxon>
        <taxon>Trichobilharzia</taxon>
    </lineage>
</organism>